<comment type="caution">
    <text evidence="1">The sequence shown here is derived from an EMBL/GenBank/DDBJ whole genome shotgun (WGS) entry which is preliminary data.</text>
</comment>
<gene>
    <name evidence="1" type="ORF">OUZ56_026991</name>
</gene>
<dbReference type="Proteomes" id="UP001234178">
    <property type="component" value="Unassembled WGS sequence"/>
</dbReference>
<name>A0ABQ9ZNS3_9CRUS</name>
<keyword evidence="2" id="KW-1185">Reference proteome</keyword>
<reference evidence="1 2" key="1">
    <citation type="journal article" date="2023" name="Nucleic Acids Res.">
        <title>The hologenome of Daphnia magna reveals possible DNA methylation and microbiome-mediated evolution of the host genome.</title>
        <authorList>
            <person name="Chaturvedi A."/>
            <person name="Li X."/>
            <person name="Dhandapani V."/>
            <person name="Marshall H."/>
            <person name="Kissane S."/>
            <person name="Cuenca-Cambronero M."/>
            <person name="Asole G."/>
            <person name="Calvet F."/>
            <person name="Ruiz-Romero M."/>
            <person name="Marangio P."/>
            <person name="Guigo R."/>
            <person name="Rago D."/>
            <person name="Mirbahai L."/>
            <person name="Eastwood N."/>
            <person name="Colbourne J.K."/>
            <person name="Zhou J."/>
            <person name="Mallon E."/>
            <person name="Orsini L."/>
        </authorList>
    </citation>
    <scope>NUCLEOTIDE SEQUENCE [LARGE SCALE GENOMIC DNA]</scope>
    <source>
        <strain evidence="1">LRV0_1</strain>
    </source>
</reference>
<proteinExistence type="predicted"/>
<dbReference type="EMBL" id="JAOYFB010000004">
    <property type="protein sequence ID" value="KAK4014468.1"/>
    <property type="molecule type" value="Genomic_DNA"/>
</dbReference>
<protein>
    <submittedName>
        <fullName evidence="1">Uncharacterized protein</fullName>
    </submittedName>
</protein>
<sequence length="109" mass="12716">MDAQNFTSDSVCFELRLVNSINAELFKEEYGLALLARLWDVADVLWWPKNHSVTWFNPGLETLKVPDVLHRCWMMVFDSEMDEKKIYSLVIHQLKSIEISILEMAGLKL</sequence>
<evidence type="ECO:0000313" key="1">
    <source>
        <dbReference type="EMBL" id="KAK4014468.1"/>
    </source>
</evidence>
<accession>A0ABQ9ZNS3</accession>
<evidence type="ECO:0000313" key="2">
    <source>
        <dbReference type="Proteomes" id="UP001234178"/>
    </source>
</evidence>
<organism evidence="1 2">
    <name type="scientific">Daphnia magna</name>
    <dbReference type="NCBI Taxonomy" id="35525"/>
    <lineage>
        <taxon>Eukaryota</taxon>
        <taxon>Metazoa</taxon>
        <taxon>Ecdysozoa</taxon>
        <taxon>Arthropoda</taxon>
        <taxon>Crustacea</taxon>
        <taxon>Branchiopoda</taxon>
        <taxon>Diplostraca</taxon>
        <taxon>Cladocera</taxon>
        <taxon>Anomopoda</taxon>
        <taxon>Daphniidae</taxon>
        <taxon>Daphnia</taxon>
    </lineage>
</organism>